<dbReference type="InterPro" id="IPR048667">
    <property type="entry name" value="Imm5-like"/>
</dbReference>
<organism evidence="2 3">
    <name type="scientific">Microbacterium testaceum (strain StLB037)</name>
    <dbReference type="NCBI Taxonomy" id="979556"/>
    <lineage>
        <taxon>Bacteria</taxon>
        <taxon>Bacillati</taxon>
        <taxon>Actinomycetota</taxon>
        <taxon>Actinomycetes</taxon>
        <taxon>Micrococcales</taxon>
        <taxon>Microbacteriaceae</taxon>
        <taxon>Microbacterium</taxon>
    </lineage>
</organism>
<dbReference type="AlphaFoldDB" id="E8NFL3"/>
<accession>E8NFL3</accession>
<protein>
    <recommendedName>
        <fullName evidence="1">Imm-5-like domain-containing protein</fullName>
    </recommendedName>
</protein>
<reference key="2">
    <citation type="submission" date="2011-02" db="EMBL/GenBank/DDBJ databases">
        <title>Genome sequence of Microbacterium testaceum StLB037.</title>
        <authorList>
            <person name="Morohoshi T."/>
            <person name="Wang W.Z."/>
            <person name="Someya N."/>
            <person name="Ikeda T."/>
        </authorList>
    </citation>
    <scope>NUCLEOTIDE SEQUENCE</scope>
    <source>
        <strain>StLB037</strain>
    </source>
</reference>
<feature type="domain" description="Imm-5-like" evidence="1">
    <location>
        <begin position="6"/>
        <end position="132"/>
    </location>
</feature>
<dbReference type="EMBL" id="AP012052">
    <property type="protein sequence ID" value="BAJ76495.1"/>
    <property type="molecule type" value="Genomic_DNA"/>
</dbReference>
<sequence>MLSPQSLSETDRRLVAAWAADCAERVLPLFEAEAPHDDRARDGIRRARAFARGELDAAGEIRRRFVAGRASQSATSPAGKAAAWAAGQAAGVAHMGAHALGAAAFAAKAAELADPGRGGAVERAWQIDRMDAAVTAALGRLPPLGQDPSGPLGSGLLASGVLGENIRFLQSAIIAR</sequence>
<gene>
    <name evidence="2" type="ordered locus">MTES_3531</name>
</gene>
<dbReference type="OrthoDB" id="166981at2"/>
<dbReference type="Pfam" id="PF21805">
    <property type="entry name" value="Imm5_like"/>
    <property type="match status" value="1"/>
</dbReference>
<dbReference type="STRING" id="979556.MTES_3531"/>
<evidence type="ECO:0000259" key="1">
    <source>
        <dbReference type="Pfam" id="PF21805"/>
    </source>
</evidence>
<evidence type="ECO:0000313" key="3">
    <source>
        <dbReference type="Proteomes" id="UP000008975"/>
    </source>
</evidence>
<dbReference type="eggNOG" id="ENOG5032WR7">
    <property type="taxonomic scope" value="Bacteria"/>
</dbReference>
<reference evidence="2 3" key="1">
    <citation type="journal article" date="2011" name="J. Bacteriol.">
        <title>Genome sequence of Microbacterium testaceum StLB037, an N-acylhomoserine lactone-degrading bacterium isolated from potato leaves.</title>
        <authorList>
            <person name="Morohoshi T."/>
            <person name="Wang W.-Z."/>
            <person name="Someya N."/>
            <person name="Ikeda T."/>
        </authorList>
    </citation>
    <scope>NUCLEOTIDE SEQUENCE [LARGE SCALE GENOMIC DNA]</scope>
    <source>
        <strain evidence="2 3">StLB037</strain>
    </source>
</reference>
<dbReference type="RefSeq" id="WP_013586617.1">
    <property type="nucleotide sequence ID" value="NC_015125.1"/>
</dbReference>
<name>E8NFL3_MICTS</name>
<dbReference type="Proteomes" id="UP000008975">
    <property type="component" value="Chromosome"/>
</dbReference>
<proteinExistence type="predicted"/>
<dbReference type="HOGENOM" id="CLU_110620_1_1_11"/>
<evidence type="ECO:0000313" key="2">
    <source>
        <dbReference type="EMBL" id="BAJ76495.1"/>
    </source>
</evidence>
<dbReference type="KEGG" id="mts:MTES_3531"/>